<protein>
    <submittedName>
        <fullName evidence="1">Uncharacterized protein</fullName>
    </submittedName>
</protein>
<evidence type="ECO:0000313" key="1">
    <source>
        <dbReference type="EMBL" id="KIE04886.1"/>
    </source>
</evidence>
<name>A0A0C1MY87_9RICK</name>
<reference evidence="1 2" key="1">
    <citation type="submission" date="2014-11" db="EMBL/GenBank/DDBJ databases">
        <title>A Rickettsiales Symbiont of Amoebae With Ancient Features.</title>
        <authorList>
            <person name="Schulz F."/>
            <person name="Martijn J."/>
            <person name="Wascher F."/>
            <person name="Kostanjsek R."/>
            <person name="Ettema T.J."/>
            <person name="Horn M."/>
        </authorList>
    </citation>
    <scope>NUCLEOTIDE SEQUENCE [LARGE SCALE GENOMIC DNA]</scope>
    <source>
        <strain evidence="1 2">UWC36</strain>
    </source>
</reference>
<dbReference type="Proteomes" id="UP000031258">
    <property type="component" value="Unassembled WGS sequence"/>
</dbReference>
<dbReference type="STRING" id="86105.NF27_FH00040"/>
<comment type="caution">
    <text evidence="1">The sequence shown here is derived from an EMBL/GenBank/DDBJ whole genome shotgun (WGS) entry which is preliminary data.</text>
</comment>
<organism evidence="1 2">
    <name type="scientific">Candidatus Jidaibacter acanthamoebae</name>
    <dbReference type="NCBI Taxonomy" id="86105"/>
    <lineage>
        <taxon>Bacteria</taxon>
        <taxon>Pseudomonadati</taxon>
        <taxon>Pseudomonadota</taxon>
        <taxon>Alphaproteobacteria</taxon>
        <taxon>Rickettsiales</taxon>
        <taxon>Candidatus Midichloriaceae</taxon>
        <taxon>Candidatus Jidaibacter</taxon>
    </lineage>
</organism>
<keyword evidence="2" id="KW-1185">Reference proteome</keyword>
<gene>
    <name evidence="1" type="ORF">NF27_FH00040</name>
</gene>
<dbReference type="EMBL" id="JSWE01000133">
    <property type="protein sequence ID" value="KIE04886.1"/>
    <property type="molecule type" value="Genomic_DNA"/>
</dbReference>
<accession>A0A0C1MY87</accession>
<proteinExistence type="predicted"/>
<sequence>MVEEARALKNYIKLVYSLSGVYIIPINTGLTERQVPLRVS</sequence>
<dbReference type="AlphaFoldDB" id="A0A0C1MY87"/>
<evidence type="ECO:0000313" key="2">
    <source>
        <dbReference type="Proteomes" id="UP000031258"/>
    </source>
</evidence>